<evidence type="ECO:0000313" key="2">
    <source>
        <dbReference type="Proteomes" id="UP000619260"/>
    </source>
</evidence>
<dbReference type="RefSeq" id="WP_203902853.1">
    <property type="nucleotide sequence ID" value="NZ_BOPF01000026.1"/>
</dbReference>
<reference evidence="1" key="1">
    <citation type="submission" date="2021-01" db="EMBL/GenBank/DDBJ databases">
        <title>Whole genome shotgun sequence of Virgisporangium aliadipatigenens NBRC 105644.</title>
        <authorList>
            <person name="Komaki H."/>
            <person name="Tamura T."/>
        </authorList>
    </citation>
    <scope>NUCLEOTIDE SEQUENCE</scope>
    <source>
        <strain evidence="1">NBRC 105644</strain>
    </source>
</reference>
<keyword evidence="2" id="KW-1185">Reference proteome</keyword>
<dbReference type="Proteomes" id="UP000619260">
    <property type="component" value="Unassembled WGS sequence"/>
</dbReference>
<sequence>MDERFPPLWFDGDDLVCDETVLYGEPAIGRQSPRRDGRYCPMGFRWTWSIVDPADCDRIVGDLPARGEHREYVLATLQPLRMPHDRLAVTALTRIGDGTAYTAALCLDGQPVGTIARTHDRTTVFRPAGLGFGLPELERFVAACRWRGREVTTPEVLEALKTEYEIAARSAAAAAQGTMPVLLRDDDEHPVSTAYRVDTARLADHPAHELAAQLTAAAADQHPHLEHFVWQVWTRGRWRLIGIVDVPRDGTQAGDR</sequence>
<accession>A0A8J3YT31</accession>
<comment type="caution">
    <text evidence="1">The sequence shown here is derived from an EMBL/GenBank/DDBJ whole genome shotgun (WGS) entry which is preliminary data.</text>
</comment>
<evidence type="ECO:0000313" key="1">
    <source>
        <dbReference type="EMBL" id="GIJ49385.1"/>
    </source>
</evidence>
<protein>
    <submittedName>
        <fullName evidence="1">Uncharacterized protein</fullName>
    </submittedName>
</protein>
<dbReference type="EMBL" id="BOPF01000026">
    <property type="protein sequence ID" value="GIJ49385.1"/>
    <property type="molecule type" value="Genomic_DNA"/>
</dbReference>
<name>A0A8J3YT31_9ACTN</name>
<dbReference type="AlphaFoldDB" id="A0A8J3YT31"/>
<proteinExistence type="predicted"/>
<gene>
    <name evidence="1" type="ORF">Val02_62710</name>
</gene>
<organism evidence="1 2">
    <name type="scientific">Virgisporangium aliadipatigenens</name>
    <dbReference type="NCBI Taxonomy" id="741659"/>
    <lineage>
        <taxon>Bacteria</taxon>
        <taxon>Bacillati</taxon>
        <taxon>Actinomycetota</taxon>
        <taxon>Actinomycetes</taxon>
        <taxon>Micromonosporales</taxon>
        <taxon>Micromonosporaceae</taxon>
        <taxon>Virgisporangium</taxon>
    </lineage>
</organism>